<dbReference type="PANTHER" id="PTHR45138:SF9">
    <property type="entry name" value="DIGUANYLATE CYCLASE DGCM-RELATED"/>
    <property type="match status" value="1"/>
</dbReference>
<proteinExistence type="predicted"/>
<name>A0A4Z1BWU8_9GAMM</name>
<organism evidence="5 6">
    <name type="scientific">Marinobacter confluentis</name>
    <dbReference type="NCBI Taxonomy" id="1697557"/>
    <lineage>
        <taxon>Bacteria</taxon>
        <taxon>Pseudomonadati</taxon>
        <taxon>Pseudomonadota</taxon>
        <taxon>Gammaproteobacteria</taxon>
        <taxon>Pseudomonadales</taxon>
        <taxon>Marinobacteraceae</taxon>
        <taxon>Marinobacter</taxon>
    </lineage>
</organism>
<dbReference type="EC" id="2.7.7.65" evidence="2"/>
<dbReference type="FunFam" id="3.30.70.270:FF:000001">
    <property type="entry name" value="Diguanylate cyclase domain protein"/>
    <property type="match status" value="1"/>
</dbReference>
<dbReference type="Proteomes" id="UP000298325">
    <property type="component" value="Unassembled WGS sequence"/>
</dbReference>
<evidence type="ECO:0000313" key="6">
    <source>
        <dbReference type="Proteomes" id="UP000298325"/>
    </source>
</evidence>
<dbReference type="CDD" id="cd01949">
    <property type="entry name" value="GGDEF"/>
    <property type="match status" value="1"/>
</dbReference>
<dbReference type="GO" id="GO:1902201">
    <property type="term" value="P:negative regulation of bacterial-type flagellum-dependent cell motility"/>
    <property type="evidence" value="ECO:0007669"/>
    <property type="project" value="TreeGrafter"/>
</dbReference>
<reference evidence="5 6" key="1">
    <citation type="submission" date="2019-04" db="EMBL/GenBank/DDBJ databases">
        <authorList>
            <person name="Park S."/>
            <person name="Yoon J.-H."/>
        </authorList>
    </citation>
    <scope>NUCLEOTIDE SEQUENCE [LARGE SCALE GENOMIC DNA]</scope>
    <source>
        <strain evidence="5 6">HJM-18</strain>
    </source>
</reference>
<dbReference type="PROSITE" id="PS50887">
    <property type="entry name" value="GGDEF"/>
    <property type="match status" value="1"/>
</dbReference>
<dbReference type="RefSeq" id="WP_135802144.1">
    <property type="nucleotide sequence ID" value="NZ_SRPF01000001.1"/>
</dbReference>
<dbReference type="Pfam" id="PF00990">
    <property type="entry name" value="GGDEF"/>
    <property type="match status" value="1"/>
</dbReference>
<comment type="caution">
    <text evidence="5">The sequence shown here is derived from an EMBL/GenBank/DDBJ whole genome shotgun (WGS) entry which is preliminary data.</text>
</comment>
<evidence type="ECO:0000256" key="3">
    <source>
        <dbReference type="ARBA" id="ARBA00034247"/>
    </source>
</evidence>
<dbReference type="SUPFAM" id="SSF55073">
    <property type="entry name" value="Nucleotide cyclase"/>
    <property type="match status" value="1"/>
</dbReference>
<dbReference type="PANTHER" id="PTHR45138">
    <property type="entry name" value="REGULATORY COMPONENTS OF SENSORY TRANSDUCTION SYSTEM"/>
    <property type="match status" value="1"/>
</dbReference>
<evidence type="ECO:0000256" key="1">
    <source>
        <dbReference type="ARBA" id="ARBA00001946"/>
    </source>
</evidence>
<comment type="catalytic activity">
    <reaction evidence="3">
        <text>2 GTP = 3',3'-c-di-GMP + 2 diphosphate</text>
        <dbReference type="Rhea" id="RHEA:24898"/>
        <dbReference type="ChEBI" id="CHEBI:33019"/>
        <dbReference type="ChEBI" id="CHEBI:37565"/>
        <dbReference type="ChEBI" id="CHEBI:58805"/>
        <dbReference type="EC" id="2.7.7.65"/>
    </reaction>
</comment>
<dbReference type="Gene3D" id="3.30.70.270">
    <property type="match status" value="1"/>
</dbReference>
<evidence type="ECO:0000313" key="5">
    <source>
        <dbReference type="EMBL" id="TGN41759.1"/>
    </source>
</evidence>
<keyword evidence="6" id="KW-1185">Reference proteome</keyword>
<dbReference type="GO" id="GO:0043709">
    <property type="term" value="P:cell adhesion involved in single-species biofilm formation"/>
    <property type="evidence" value="ECO:0007669"/>
    <property type="project" value="TreeGrafter"/>
</dbReference>
<dbReference type="EMBL" id="SRPF01000001">
    <property type="protein sequence ID" value="TGN41759.1"/>
    <property type="molecule type" value="Genomic_DNA"/>
</dbReference>
<accession>A0A4Z1BWU8</accession>
<evidence type="ECO:0000259" key="4">
    <source>
        <dbReference type="PROSITE" id="PS50887"/>
    </source>
</evidence>
<dbReference type="AlphaFoldDB" id="A0A4Z1BWU8"/>
<dbReference type="InterPro" id="IPR050469">
    <property type="entry name" value="Diguanylate_Cyclase"/>
</dbReference>
<dbReference type="NCBIfam" id="TIGR00254">
    <property type="entry name" value="GGDEF"/>
    <property type="match status" value="1"/>
</dbReference>
<dbReference type="SMART" id="SM00267">
    <property type="entry name" value="GGDEF"/>
    <property type="match status" value="1"/>
</dbReference>
<dbReference type="GO" id="GO:0052621">
    <property type="term" value="F:diguanylate cyclase activity"/>
    <property type="evidence" value="ECO:0007669"/>
    <property type="project" value="UniProtKB-EC"/>
</dbReference>
<dbReference type="GO" id="GO:0005886">
    <property type="term" value="C:plasma membrane"/>
    <property type="evidence" value="ECO:0007669"/>
    <property type="project" value="TreeGrafter"/>
</dbReference>
<dbReference type="InterPro" id="IPR000160">
    <property type="entry name" value="GGDEF_dom"/>
</dbReference>
<dbReference type="InterPro" id="IPR029787">
    <property type="entry name" value="Nucleotide_cyclase"/>
</dbReference>
<gene>
    <name evidence="5" type="ORF">E5Q11_04335</name>
</gene>
<comment type="cofactor">
    <cofactor evidence="1">
        <name>Mg(2+)</name>
        <dbReference type="ChEBI" id="CHEBI:18420"/>
    </cofactor>
</comment>
<sequence length="310" mass="34659">MKHIPTIQSVAGNPRKLATLMQTHKDWNESPDVLTRLTRRLSTTLSLETQMGILAEEINDVIPFDCMTYRHQIAARDFVYATGMGGPHRCDYRLNLEGQFYGSLTFTRNKRFAEKEMEGIELILSAAICPIRNACMYLTVEQAALTDALTGIPNKRAMDDALARATSLGDRHGQENSLILCDLDRFKAINDRHGHIVGDHVLQLAAAELQKAIRTSDEVYRFGGEEFAILLPQTDEADARVVADRIRQFVNSIRVNCGETDIEVTTSCGVAMRLQDESTDQWLARTDEALYRAKAAGRNCTRVFPAINPA</sequence>
<dbReference type="OrthoDB" id="9812260at2"/>
<evidence type="ECO:0000256" key="2">
    <source>
        <dbReference type="ARBA" id="ARBA00012528"/>
    </source>
</evidence>
<protein>
    <recommendedName>
        <fullName evidence="2">diguanylate cyclase</fullName>
        <ecNumber evidence="2">2.7.7.65</ecNumber>
    </recommendedName>
</protein>
<feature type="domain" description="GGDEF" evidence="4">
    <location>
        <begin position="174"/>
        <end position="306"/>
    </location>
</feature>
<dbReference type="InterPro" id="IPR043128">
    <property type="entry name" value="Rev_trsase/Diguanyl_cyclase"/>
</dbReference>